<dbReference type="InterPro" id="IPR038475">
    <property type="entry name" value="RecG_C_sf"/>
</dbReference>
<dbReference type="Pfam" id="PF13749">
    <property type="entry name" value="HATPase_c_4"/>
    <property type="match status" value="1"/>
</dbReference>
<dbReference type="PANTHER" id="PTHR30595:SF6">
    <property type="entry name" value="SCHLAFEN ALBA-2 DOMAIN-CONTAINING PROTEIN"/>
    <property type="match status" value="1"/>
</dbReference>
<feature type="region of interest" description="Disordered" evidence="1">
    <location>
        <begin position="212"/>
        <end position="232"/>
    </location>
</feature>
<accession>A0A7Y0HSU5</accession>
<protein>
    <submittedName>
        <fullName evidence="2">Crp/Fnr family transcriptional regulator</fullName>
    </submittedName>
</protein>
<dbReference type="AlphaFoldDB" id="A0A7Y0HSU5"/>
<dbReference type="RefSeq" id="WP_169172009.1">
    <property type="nucleotide sequence ID" value="NZ_JAAIII010000003.1"/>
</dbReference>
<name>A0A7Y0HSU5_9BIFI</name>
<comment type="caution">
    <text evidence="2">The sequence shown here is derived from an EMBL/GenBank/DDBJ whole genome shotgun (WGS) entry which is preliminary data.</text>
</comment>
<dbReference type="Proteomes" id="UP000532194">
    <property type="component" value="Unassembled WGS sequence"/>
</dbReference>
<dbReference type="EMBL" id="JAAIII010000003">
    <property type="protein sequence ID" value="NMM93963.1"/>
    <property type="molecule type" value="Genomic_DNA"/>
</dbReference>
<proteinExistence type="predicted"/>
<evidence type="ECO:0000313" key="3">
    <source>
        <dbReference type="Proteomes" id="UP000532194"/>
    </source>
</evidence>
<dbReference type="Gene3D" id="1.10.10.10">
    <property type="entry name" value="Winged helix-like DNA-binding domain superfamily/Winged helix DNA-binding domain"/>
    <property type="match status" value="1"/>
</dbReference>
<feature type="compositionally biased region" description="Low complexity" evidence="1">
    <location>
        <begin position="218"/>
        <end position="231"/>
    </location>
</feature>
<keyword evidence="3" id="KW-1185">Reference proteome</keyword>
<sequence>MGRSDQLSDQSDLSFTYAQRSFASAGLDWSATGIEAGDTENPLSSLLSDQCPFVIKATIFDGDTKTSIRERMTFSGSILSQLDQAAALFNRINESGSFPADALRESLVNALEHRDYTYAGPTLINVFASRLEIISLGGLPGGLQINDLLNGISLPRHPRLASLFADLGLCENCGTGVERIMDAYDGNPVSPQLRVAPASVAILLPILEPDDGEEREVQSSSSSVESSSAAQNPNGRAKLYAFPSAQRITDQATEALANARIIGCAPLQTLVLGRGFDWQFGAPPGTVNAGGDGESVIVAQRNTPTETTLLNRSNEALEQITLNLLAASGVSLSRKSIESKLAISKDRASRLLHKLECDGKIIRHGRSRATTYSLA</sequence>
<organism evidence="2 3">
    <name type="scientific">Bifidobacterium oedipodis</name>
    <dbReference type="NCBI Taxonomy" id="2675322"/>
    <lineage>
        <taxon>Bacteria</taxon>
        <taxon>Bacillati</taxon>
        <taxon>Actinomycetota</taxon>
        <taxon>Actinomycetes</taxon>
        <taxon>Bifidobacteriales</taxon>
        <taxon>Bifidobacteriaceae</taxon>
        <taxon>Bifidobacterium</taxon>
    </lineage>
</organism>
<gene>
    <name evidence="2" type="ORF">G1C95_1150</name>
</gene>
<evidence type="ECO:0000313" key="2">
    <source>
        <dbReference type="EMBL" id="NMM93963.1"/>
    </source>
</evidence>
<evidence type="ECO:0000256" key="1">
    <source>
        <dbReference type="SAM" id="MobiDB-lite"/>
    </source>
</evidence>
<dbReference type="InterPro" id="IPR036388">
    <property type="entry name" value="WH-like_DNA-bd_sf"/>
</dbReference>
<dbReference type="Gene3D" id="3.30.565.60">
    <property type="match status" value="1"/>
</dbReference>
<reference evidence="2 3" key="1">
    <citation type="submission" date="2020-02" db="EMBL/GenBank/DDBJ databases">
        <title>Characterization of phylogenetic diversity of novel bifidobacterial species isolated in Czech ZOOs.</title>
        <authorList>
            <person name="Lugli G.A."/>
            <person name="Vera N.B."/>
            <person name="Ventura M."/>
        </authorList>
    </citation>
    <scope>NUCLEOTIDE SEQUENCE [LARGE SCALE GENOMIC DNA]</scope>
    <source>
        <strain evidence="2 3">DSM 109957</strain>
    </source>
</reference>
<dbReference type="PANTHER" id="PTHR30595">
    <property type="entry name" value="GLPR-RELATED TRANSCRIPTIONAL REPRESSOR"/>
    <property type="match status" value="1"/>
</dbReference>